<dbReference type="GO" id="GO:0051082">
    <property type="term" value="F:unfolded protein binding"/>
    <property type="evidence" value="ECO:0007669"/>
    <property type="project" value="InterPro"/>
</dbReference>
<accession>A0A1J4MNB6</accession>
<dbReference type="AlphaFoldDB" id="A0A1J4MNB6"/>
<evidence type="ECO:0000256" key="1">
    <source>
        <dbReference type="ARBA" id="ARBA00008045"/>
    </source>
</evidence>
<dbReference type="GeneID" id="92364675"/>
<dbReference type="RefSeq" id="XP_067067319.1">
    <property type="nucleotide sequence ID" value="XM_067210733.1"/>
</dbReference>
<dbReference type="Pfam" id="PF01920">
    <property type="entry name" value="Prefoldin_2"/>
    <property type="match status" value="1"/>
</dbReference>
<evidence type="ECO:0000313" key="4">
    <source>
        <dbReference type="EMBL" id="OII74947.1"/>
    </source>
</evidence>
<dbReference type="InterPro" id="IPR016661">
    <property type="entry name" value="PFDN4"/>
</dbReference>
<keyword evidence="2 3" id="KW-0143">Chaperone</keyword>
<evidence type="ECO:0000313" key="5">
    <source>
        <dbReference type="Proteomes" id="UP000186804"/>
    </source>
</evidence>
<comment type="caution">
    <text evidence="4">The sequence shown here is derived from an EMBL/GenBank/DDBJ whole genome shotgun (WGS) entry which is preliminary data.</text>
</comment>
<protein>
    <recommendedName>
        <fullName evidence="3">Prefoldin subunit 4</fullName>
    </recommendedName>
</protein>
<dbReference type="PANTHER" id="PTHR21100">
    <property type="entry name" value="PREFOLDIN SUBUNIT 4"/>
    <property type="match status" value="1"/>
</dbReference>
<dbReference type="EMBL" id="LRBS01000093">
    <property type="protein sequence ID" value="OII74947.1"/>
    <property type="molecule type" value="Genomic_DNA"/>
</dbReference>
<dbReference type="GO" id="GO:0016272">
    <property type="term" value="C:prefoldin complex"/>
    <property type="evidence" value="ECO:0007669"/>
    <property type="project" value="UniProtKB-UniRule"/>
</dbReference>
<evidence type="ECO:0000256" key="2">
    <source>
        <dbReference type="ARBA" id="ARBA00023186"/>
    </source>
</evidence>
<reference evidence="4 5" key="1">
    <citation type="submission" date="2016-10" db="EMBL/GenBank/DDBJ databases">
        <title>Reductive evolution of mitochondrial metabolism and differential evolution of invasion-related proteins in Cryptosporidium.</title>
        <authorList>
            <person name="Liu S."/>
            <person name="Roellig D.M."/>
            <person name="Guo Y."/>
            <person name="Li N."/>
            <person name="Frace M.A."/>
            <person name="Tang K."/>
            <person name="Zhang L."/>
            <person name="Feng Y."/>
            <person name="Xiao L."/>
        </authorList>
    </citation>
    <scope>NUCLEOTIDE SEQUENCE [LARGE SCALE GENOMIC DNA]</scope>
    <source>
        <strain evidence="4">30847</strain>
    </source>
</reference>
<organism evidence="4 5">
    <name type="scientific">Cryptosporidium andersoni</name>
    <dbReference type="NCBI Taxonomy" id="117008"/>
    <lineage>
        <taxon>Eukaryota</taxon>
        <taxon>Sar</taxon>
        <taxon>Alveolata</taxon>
        <taxon>Apicomplexa</taxon>
        <taxon>Conoidasida</taxon>
        <taxon>Coccidia</taxon>
        <taxon>Eucoccidiorida</taxon>
        <taxon>Eimeriorina</taxon>
        <taxon>Cryptosporidiidae</taxon>
        <taxon>Cryptosporidium</taxon>
    </lineage>
</organism>
<comment type="function">
    <text evidence="3">Binds specifically to cytosolic chaperonin (c-CPN) and transfers target proteins to it. Binds to nascent polypeptide chain and promotes folding in an environment in which there are many competing pathways for nonnative proteins.</text>
</comment>
<dbReference type="VEuPathDB" id="CryptoDB:cand_004900"/>
<dbReference type="GO" id="GO:0006457">
    <property type="term" value="P:protein folding"/>
    <property type="evidence" value="ECO:0007669"/>
    <property type="project" value="UniProtKB-UniRule"/>
</dbReference>
<comment type="similarity">
    <text evidence="1 3">Belongs to the prefoldin subunit beta family.</text>
</comment>
<proteinExistence type="inferred from homology"/>
<dbReference type="PANTHER" id="PTHR21100:SF9">
    <property type="entry name" value="PREFOLDIN SUBUNIT 4"/>
    <property type="match status" value="1"/>
</dbReference>
<dbReference type="PIRSF" id="PIRSF016477">
    <property type="entry name" value="Prefoldin_subunit_4"/>
    <property type="match status" value="1"/>
</dbReference>
<dbReference type="InterPro" id="IPR002777">
    <property type="entry name" value="PFD_beta-like"/>
</dbReference>
<sequence length="127" mass="14517">MGSNEIGTGIEINYEDQKQINTFSSLLYYKTTLTTKYNNLKEKLQIYQDATEEVTLSMDSDKLLLKIGESFFLATEDEVMKVIEECKDGTISKVMELSDKLSNIETEMSRLKTDLYAKFGSNINLDE</sequence>
<name>A0A1J4MNB6_9CRYT</name>
<evidence type="ECO:0000256" key="3">
    <source>
        <dbReference type="PIRNR" id="PIRNR016477"/>
    </source>
</evidence>
<keyword evidence="5" id="KW-1185">Reference proteome</keyword>
<dbReference type="GO" id="GO:0005737">
    <property type="term" value="C:cytoplasm"/>
    <property type="evidence" value="ECO:0007669"/>
    <property type="project" value="TreeGrafter"/>
</dbReference>
<dbReference type="SUPFAM" id="SSF46579">
    <property type="entry name" value="Prefoldin"/>
    <property type="match status" value="1"/>
</dbReference>
<dbReference type="OrthoDB" id="10250441at2759"/>
<dbReference type="Proteomes" id="UP000186804">
    <property type="component" value="Unassembled WGS sequence"/>
</dbReference>
<comment type="subunit">
    <text evidence="3">Heterohexamer of two PFD-alpha type and four PFD-beta type subunits.</text>
</comment>
<gene>
    <name evidence="4" type="ORF">cand_004900</name>
</gene>